<proteinExistence type="predicted"/>
<evidence type="ECO:0000313" key="3">
    <source>
        <dbReference type="Proteomes" id="UP001465976"/>
    </source>
</evidence>
<protein>
    <recommendedName>
        <fullName evidence="4">RlpA-like protein double-psi beta-barrel domain-containing protein</fullName>
    </recommendedName>
</protein>
<evidence type="ECO:0000256" key="1">
    <source>
        <dbReference type="ARBA" id="ARBA00022729"/>
    </source>
</evidence>
<evidence type="ECO:0008006" key="4">
    <source>
        <dbReference type="Google" id="ProtNLM"/>
    </source>
</evidence>
<sequence length="127" mass="13484">RNVADLPSWALGTLTGQAALHNVGTAACSTTSSNSDFVVALSDAVFDAWPGAGANPDENPICNKHIQVSYQGKTIELTIVDRCAECAFYDLGLTPAAFSKFEDGILQDRDDDTSLLSGRTGISWVFV</sequence>
<dbReference type="PANTHER" id="PTHR31836">
    <property type="match status" value="1"/>
</dbReference>
<dbReference type="PANTHER" id="PTHR31836:SF28">
    <property type="entry name" value="SRCR DOMAIN-CONTAINING PROTEIN-RELATED"/>
    <property type="match status" value="1"/>
</dbReference>
<comment type="caution">
    <text evidence="2">The sequence shown here is derived from an EMBL/GenBank/DDBJ whole genome shotgun (WGS) entry which is preliminary data.</text>
</comment>
<feature type="non-terminal residue" evidence="2">
    <location>
        <position position="1"/>
    </location>
</feature>
<reference evidence="2 3" key="1">
    <citation type="submission" date="2024-02" db="EMBL/GenBank/DDBJ databases">
        <title>A draft genome for the cacao thread blight pathogen Marasmius crinis-equi.</title>
        <authorList>
            <person name="Cohen S.P."/>
            <person name="Baruah I.K."/>
            <person name="Amoako-Attah I."/>
            <person name="Bukari Y."/>
            <person name="Meinhardt L.W."/>
            <person name="Bailey B.A."/>
        </authorList>
    </citation>
    <scope>NUCLEOTIDE SEQUENCE [LARGE SCALE GENOMIC DNA]</scope>
    <source>
        <strain evidence="2 3">GH-76</strain>
    </source>
</reference>
<accession>A0ABR3F4T2</accession>
<dbReference type="EMBL" id="JBAHYK010000968">
    <property type="protein sequence ID" value="KAL0570259.1"/>
    <property type="molecule type" value="Genomic_DNA"/>
</dbReference>
<organism evidence="2 3">
    <name type="scientific">Marasmius crinis-equi</name>
    <dbReference type="NCBI Taxonomy" id="585013"/>
    <lineage>
        <taxon>Eukaryota</taxon>
        <taxon>Fungi</taxon>
        <taxon>Dikarya</taxon>
        <taxon>Basidiomycota</taxon>
        <taxon>Agaricomycotina</taxon>
        <taxon>Agaricomycetes</taxon>
        <taxon>Agaricomycetidae</taxon>
        <taxon>Agaricales</taxon>
        <taxon>Marasmiineae</taxon>
        <taxon>Marasmiaceae</taxon>
        <taxon>Marasmius</taxon>
    </lineage>
</organism>
<name>A0ABR3F4T2_9AGAR</name>
<dbReference type="InterPro" id="IPR051477">
    <property type="entry name" value="Expansin_CellWall"/>
</dbReference>
<dbReference type="SUPFAM" id="SSF50685">
    <property type="entry name" value="Barwin-like endoglucanases"/>
    <property type="match status" value="1"/>
</dbReference>
<keyword evidence="1" id="KW-0732">Signal</keyword>
<gene>
    <name evidence="2" type="ORF">V5O48_011709</name>
</gene>
<dbReference type="CDD" id="cd22191">
    <property type="entry name" value="DPBB_RlpA_EXP_N-like"/>
    <property type="match status" value="1"/>
</dbReference>
<evidence type="ECO:0000313" key="2">
    <source>
        <dbReference type="EMBL" id="KAL0570259.1"/>
    </source>
</evidence>
<dbReference type="Gene3D" id="2.40.40.10">
    <property type="entry name" value="RlpA-like domain"/>
    <property type="match status" value="1"/>
</dbReference>
<keyword evidence="3" id="KW-1185">Reference proteome</keyword>
<dbReference type="InterPro" id="IPR036908">
    <property type="entry name" value="RlpA-like_sf"/>
</dbReference>
<dbReference type="Proteomes" id="UP001465976">
    <property type="component" value="Unassembled WGS sequence"/>
</dbReference>